<evidence type="ECO:0000313" key="3">
    <source>
        <dbReference type="EMBL" id="CAM0149974.1"/>
    </source>
</evidence>
<evidence type="ECO:0008006" key="5">
    <source>
        <dbReference type="Google" id="ProtNLM"/>
    </source>
</evidence>
<reference evidence="3 4" key="1">
    <citation type="submission" date="2024-10" db="EMBL/GenBank/DDBJ databases">
        <authorList>
            <person name="Ryan C."/>
        </authorList>
    </citation>
    <scope>NUCLEOTIDE SEQUENCE [LARGE SCALE GENOMIC DNA]</scope>
</reference>
<evidence type="ECO:0000259" key="1">
    <source>
        <dbReference type="Pfam" id="PF00646"/>
    </source>
</evidence>
<dbReference type="Pfam" id="PF24758">
    <property type="entry name" value="LRR_At5g56370"/>
    <property type="match status" value="1"/>
</dbReference>
<dbReference type="AlphaFoldDB" id="A0ABC9H836"/>
<dbReference type="Gene3D" id="1.20.1280.50">
    <property type="match status" value="1"/>
</dbReference>
<name>A0ABC9H836_9POAL</name>
<dbReference type="SUPFAM" id="SSF81383">
    <property type="entry name" value="F-box domain"/>
    <property type="match status" value="1"/>
</dbReference>
<dbReference type="CDD" id="cd22160">
    <property type="entry name" value="F-box_AtFBL13-like"/>
    <property type="match status" value="1"/>
</dbReference>
<dbReference type="Gene3D" id="3.80.10.10">
    <property type="entry name" value="Ribonuclease Inhibitor"/>
    <property type="match status" value="1"/>
</dbReference>
<organism evidence="3 4">
    <name type="scientific">Urochloa decumbens</name>
    <dbReference type="NCBI Taxonomy" id="240449"/>
    <lineage>
        <taxon>Eukaryota</taxon>
        <taxon>Viridiplantae</taxon>
        <taxon>Streptophyta</taxon>
        <taxon>Embryophyta</taxon>
        <taxon>Tracheophyta</taxon>
        <taxon>Spermatophyta</taxon>
        <taxon>Magnoliopsida</taxon>
        <taxon>Liliopsida</taxon>
        <taxon>Poales</taxon>
        <taxon>Poaceae</taxon>
        <taxon>PACMAD clade</taxon>
        <taxon>Panicoideae</taxon>
        <taxon>Panicodae</taxon>
        <taxon>Paniceae</taxon>
        <taxon>Melinidinae</taxon>
        <taxon>Urochloa</taxon>
    </lineage>
</organism>
<feature type="domain" description="F-box/LRR-repeat protein 15/At3g58940/PEG3-like LRR" evidence="2">
    <location>
        <begin position="137"/>
        <end position="331"/>
    </location>
</feature>
<dbReference type="Pfam" id="PF00646">
    <property type="entry name" value="F-box"/>
    <property type="match status" value="1"/>
</dbReference>
<dbReference type="InterPro" id="IPR036047">
    <property type="entry name" value="F-box-like_dom_sf"/>
</dbReference>
<gene>
    <name evidence="3" type="ORF">URODEC1_LOCUS123101</name>
</gene>
<dbReference type="InterPro" id="IPR032675">
    <property type="entry name" value="LRR_dom_sf"/>
</dbReference>
<dbReference type="InterPro" id="IPR053781">
    <property type="entry name" value="F-box_AtFBL13-like"/>
</dbReference>
<dbReference type="InterPro" id="IPR055411">
    <property type="entry name" value="LRR_FXL15/At3g58940/PEG3-like"/>
</dbReference>
<dbReference type="InterPro" id="IPR053197">
    <property type="entry name" value="F-box_SCFL_complex_component"/>
</dbReference>
<feature type="domain" description="F-box" evidence="1">
    <location>
        <begin position="19"/>
        <end position="57"/>
    </location>
</feature>
<sequence>MSNKHRRTTALEASTCDVISSLPDELLHHILSFTTAREAVQTCVLSMRWLHVWQLLRRLSIEGHEFTSKIGFMEFMDNLLLRCGCIPLDSFRWATTGSVYLNDDRASLCVSYALCCNVHELEIVEHHHLLNLDHSYFTSAHLRILNLSGVSITDIFIERLFSGCPALEDLVMVDCHVLAAKFSSTTLKNLNITSRSLNVYDYDDDFEDLVIDAPNLISLHLEDLPFLAPCLVNVSSLVTAYISLEEESSSNFDAKYSIVGALSNATKLKLLSPVDNCDDYPSLLNKMLNRDLQRSQTLNNLKKLSVGDWCVDGDLHALIHLLGCSPIIQKLTLCLGLIGASVSHQGTDESEAKKINCKHLKKVKITCVRGDTRVPNIVKGYTCQC</sequence>
<comment type="caution">
    <text evidence="3">The sequence shown here is derived from an EMBL/GenBank/DDBJ whole genome shotgun (WGS) entry which is preliminary data.</text>
</comment>
<dbReference type="SUPFAM" id="SSF52047">
    <property type="entry name" value="RNI-like"/>
    <property type="match status" value="1"/>
</dbReference>
<accession>A0ABC9H836</accession>
<dbReference type="InterPro" id="IPR001810">
    <property type="entry name" value="F-box_dom"/>
</dbReference>
<evidence type="ECO:0000313" key="4">
    <source>
        <dbReference type="Proteomes" id="UP001497457"/>
    </source>
</evidence>
<dbReference type="EMBL" id="CAXIPR030002688">
    <property type="protein sequence ID" value="CAM0149974.1"/>
    <property type="molecule type" value="Genomic_DNA"/>
</dbReference>
<evidence type="ECO:0000259" key="2">
    <source>
        <dbReference type="Pfam" id="PF24758"/>
    </source>
</evidence>
<dbReference type="PANTHER" id="PTHR34223">
    <property type="entry name" value="OS11G0201299 PROTEIN"/>
    <property type="match status" value="1"/>
</dbReference>
<proteinExistence type="predicted"/>
<dbReference type="PANTHER" id="PTHR34223:SF36">
    <property type="entry name" value="F-BOX DOMAIN-CONTAINING PROTEIN"/>
    <property type="match status" value="1"/>
</dbReference>
<keyword evidence="4" id="KW-1185">Reference proteome</keyword>
<protein>
    <recommendedName>
        <fullName evidence="5">F-box domain-containing protein</fullName>
    </recommendedName>
</protein>
<dbReference type="Proteomes" id="UP001497457">
    <property type="component" value="Unassembled WGS sequence"/>
</dbReference>